<evidence type="ECO:0000256" key="7">
    <source>
        <dbReference type="ARBA" id="ARBA00023175"/>
    </source>
</evidence>
<dbReference type="InterPro" id="IPR036961">
    <property type="entry name" value="Kinesin_motor_dom_sf"/>
</dbReference>
<dbReference type="GO" id="GO:0005874">
    <property type="term" value="C:microtubule"/>
    <property type="evidence" value="ECO:0007669"/>
    <property type="project" value="UniProtKB-KW"/>
</dbReference>
<dbReference type="Gene3D" id="3.40.850.10">
    <property type="entry name" value="Kinesin motor domain"/>
    <property type="match status" value="1"/>
</dbReference>
<dbReference type="GO" id="GO:0007292">
    <property type="term" value="P:female gamete generation"/>
    <property type="evidence" value="ECO:0007669"/>
    <property type="project" value="UniProtKB-ARBA"/>
</dbReference>
<evidence type="ECO:0000256" key="2">
    <source>
        <dbReference type="ARBA" id="ARBA00022490"/>
    </source>
</evidence>
<dbReference type="InterPro" id="IPR001752">
    <property type="entry name" value="Kinesin_motor_dom"/>
</dbReference>
<keyword evidence="4 10" id="KW-0547">Nucleotide-binding</keyword>
<keyword evidence="5 10" id="KW-0067">ATP-binding</keyword>
<dbReference type="PANTHER" id="PTHR47968:SF36">
    <property type="entry name" value="KINESIN HEAVY CHAIN ISOFORM X1"/>
    <property type="match status" value="1"/>
</dbReference>
<name>A0A194RBQ8_PAPMA</name>
<dbReference type="Pfam" id="PF00225">
    <property type="entry name" value="Kinesin"/>
    <property type="match status" value="1"/>
</dbReference>
<dbReference type="Proteomes" id="UP000053240">
    <property type="component" value="Unassembled WGS sequence"/>
</dbReference>
<keyword evidence="7 10" id="KW-0505">Motor protein</keyword>
<dbReference type="SMART" id="SM00129">
    <property type="entry name" value="KISc"/>
    <property type="match status" value="1"/>
</dbReference>
<reference evidence="14 15" key="1">
    <citation type="journal article" date="2015" name="Nat. Commun.">
        <title>Outbred genome sequencing and CRISPR/Cas9 gene editing in butterflies.</title>
        <authorList>
            <person name="Li X."/>
            <person name="Fan D."/>
            <person name="Zhang W."/>
            <person name="Liu G."/>
            <person name="Zhang L."/>
            <person name="Zhao L."/>
            <person name="Fang X."/>
            <person name="Chen L."/>
            <person name="Dong Y."/>
            <person name="Chen Y."/>
            <person name="Ding Y."/>
            <person name="Zhao R."/>
            <person name="Feng M."/>
            <person name="Zhu Y."/>
            <person name="Feng Y."/>
            <person name="Jiang X."/>
            <person name="Zhu D."/>
            <person name="Xiang H."/>
            <person name="Feng X."/>
            <person name="Li S."/>
            <person name="Wang J."/>
            <person name="Zhang G."/>
            <person name="Kronforst M.R."/>
            <person name="Wang W."/>
        </authorList>
    </citation>
    <scope>NUCLEOTIDE SEQUENCE [LARGE SCALE GENOMIC DNA]</scope>
    <source>
        <strain evidence="14">Ya'a_city_454_Pm</strain>
        <tissue evidence="14">Whole body</tissue>
    </source>
</reference>
<proteinExistence type="inferred from homology"/>
<keyword evidence="3 11" id="KW-0493">Microtubule</keyword>
<dbReference type="PANTHER" id="PTHR47968">
    <property type="entry name" value="CENTROMERE PROTEIN E"/>
    <property type="match status" value="1"/>
</dbReference>
<gene>
    <name evidence="14" type="ORF">RR48_09069</name>
</gene>
<comment type="subunit">
    <text evidence="9">Oligomer composed of two heavy chains and two light chains.</text>
</comment>
<evidence type="ECO:0000256" key="1">
    <source>
        <dbReference type="ARBA" id="ARBA00004245"/>
    </source>
</evidence>
<dbReference type="GO" id="GO:0048489">
    <property type="term" value="P:synaptic vesicle transport"/>
    <property type="evidence" value="ECO:0007669"/>
    <property type="project" value="UniProtKB-ARBA"/>
</dbReference>
<dbReference type="CDD" id="cd01369">
    <property type="entry name" value="KISc_KHC_KIF5"/>
    <property type="match status" value="1"/>
</dbReference>
<dbReference type="InterPro" id="IPR027640">
    <property type="entry name" value="Kinesin-like_fam"/>
</dbReference>
<dbReference type="AlphaFoldDB" id="A0A194RBQ8"/>
<evidence type="ECO:0000313" key="15">
    <source>
        <dbReference type="Proteomes" id="UP000053240"/>
    </source>
</evidence>
<dbReference type="InterPro" id="IPR027417">
    <property type="entry name" value="P-loop_NTPase"/>
</dbReference>
<dbReference type="SUPFAM" id="SSF52540">
    <property type="entry name" value="P-loop containing nucleoside triphosphate hydrolases"/>
    <property type="match status" value="1"/>
</dbReference>
<evidence type="ECO:0000256" key="12">
    <source>
        <dbReference type="SAM" id="Coils"/>
    </source>
</evidence>
<dbReference type="PROSITE" id="PS00411">
    <property type="entry name" value="KINESIN_MOTOR_1"/>
    <property type="match status" value="1"/>
</dbReference>
<keyword evidence="2" id="KW-0963">Cytoplasm</keyword>
<evidence type="ECO:0000256" key="10">
    <source>
        <dbReference type="PROSITE-ProRule" id="PRU00283"/>
    </source>
</evidence>
<dbReference type="GO" id="GO:1904115">
    <property type="term" value="C:axon cytoplasm"/>
    <property type="evidence" value="ECO:0007669"/>
    <property type="project" value="GOC"/>
</dbReference>
<dbReference type="GO" id="GO:0008017">
    <property type="term" value="F:microtubule binding"/>
    <property type="evidence" value="ECO:0007669"/>
    <property type="project" value="InterPro"/>
</dbReference>
<dbReference type="GO" id="GO:0007097">
    <property type="term" value="P:nuclear migration"/>
    <property type="evidence" value="ECO:0007669"/>
    <property type="project" value="UniProtKB-ARBA"/>
</dbReference>
<dbReference type="STRING" id="76193.A0A194RBQ8"/>
<feature type="coiled-coil region" evidence="12">
    <location>
        <begin position="433"/>
        <end position="530"/>
    </location>
</feature>
<keyword evidence="15" id="KW-1185">Reference proteome</keyword>
<dbReference type="GO" id="GO:0005524">
    <property type="term" value="F:ATP binding"/>
    <property type="evidence" value="ECO:0007669"/>
    <property type="project" value="UniProtKB-UniRule"/>
</dbReference>
<dbReference type="EMBL" id="KQ460398">
    <property type="protein sequence ID" value="KPJ15042.1"/>
    <property type="molecule type" value="Genomic_DNA"/>
</dbReference>
<keyword evidence="8" id="KW-0206">Cytoskeleton</keyword>
<evidence type="ECO:0000256" key="8">
    <source>
        <dbReference type="ARBA" id="ARBA00023212"/>
    </source>
</evidence>
<comment type="similarity">
    <text evidence="10 11">Belongs to the TRAFAC class myosin-kinesin ATPase superfamily. Kinesin family.</text>
</comment>
<dbReference type="PRINTS" id="PR00380">
    <property type="entry name" value="KINESINHEAVY"/>
</dbReference>
<dbReference type="GO" id="GO:0030951">
    <property type="term" value="P:establishment or maintenance of microtubule cytoskeleton polarity"/>
    <property type="evidence" value="ECO:0007669"/>
    <property type="project" value="UniProtKB-ARBA"/>
</dbReference>
<comment type="subcellular location">
    <subcellularLocation>
        <location evidence="1">Cytoplasm</location>
        <location evidence="1">Cytoskeleton</location>
    </subcellularLocation>
</comment>
<feature type="domain" description="Kinesin motor" evidence="13">
    <location>
        <begin position="12"/>
        <end position="333"/>
    </location>
</feature>
<evidence type="ECO:0000313" key="14">
    <source>
        <dbReference type="EMBL" id="KPJ15042.1"/>
    </source>
</evidence>
<accession>A0A194RBQ8</accession>
<dbReference type="GO" id="GO:0098957">
    <property type="term" value="P:anterograde axonal transport of mitochondrion"/>
    <property type="evidence" value="ECO:0007669"/>
    <property type="project" value="UniProtKB-ARBA"/>
</dbReference>
<dbReference type="PROSITE" id="PS50067">
    <property type="entry name" value="KINESIN_MOTOR_2"/>
    <property type="match status" value="1"/>
</dbReference>
<organism evidence="14 15">
    <name type="scientific">Papilio machaon</name>
    <name type="common">Old World swallowtail butterfly</name>
    <dbReference type="NCBI Taxonomy" id="76193"/>
    <lineage>
        <taxon>Eukaryota</taxon>
        <taxon>Metazoa</taxon>
        <taxon>Ecdysozoa</taxon>
        <taxon>Arthropoda</taxon>
        <taxon>Hexapoda</taxon>
        <taxon>Insecta</taxon>
        <taxon>Pterygota</taxon>
        <taxon>Neoptera</taxon>
        <taxon>Endopterygota</taxon>
        <taxon>Lepidoptera</taxon>
        <taxon>Glossata</taxon>
        <taxon>Ditrysia</taxon>
        <taxon>Papilionoidea</taxon>
        <taxon>Papilionidae</taxon>
        <taxon>Papilioninae</taxon>
        <taxon>Papilio</taxon>
    </lineage>
</organism>
<dbReference type="InterPro" id="IPR019821">
    <property type="entry name" value="Kinesin_motor_CS"/>
</dbReference>
<evidence type="ECO:0000256" key="5">
    <source>
        <dbReference type="ARBA" id="ARBA00022840"/>
    </source>
</evidence>
<feature type="binding site" evidence="10">
    <location>
        <begin position="92"/>
        <end position="99"/>
    </location>
    <ligand>
        <name>ATP</name>
        <dbReference type="ChEBI" id="CHEBI:30616"/>
    </ligand>
</feature>
<evidence type="ECO:0000256" key="11">
    <source>
        <dbReference type="RuleBase" id="RU000394"/>
    </source>
</evidence>
<feature type="coiled-coil region" evidence="12">
    <location>
        <begin position="338"/>
        <end position="379"/>
    </location>
</feature>
<evidence type="ECO:0000256" key="3">
    <source>
        <dbReference type="ARBA" id="ARBA00022701"/>
    </source>
</evidence>
<keyword evidence="6 12" id="KW-0175">Coiled coil</keyword>
<sequence length="604" mass="67901">MAADREIAAEDSIRVVCRFRPLNDSEEKAGSKFIVKFPSGPDDNCISIGGKVYLFDKVFKPNATQEKVYNEAAKSIVSDVLAGYNGTIFAYGQTSSGKTHTMEGVIGDPGKQGIIPRIVNDIFNHIYAMEENLEFHIKVSYFEIYMDKIRDLLDVSKVNLSVHEDKNRVPFVKGATERFVSSPEEVFEVIEEGKSNRHIAVTNMNEHSSRSHSVFLINVKQENLENQKKLSGKLYLVDLAGSEKVSKTGAEGTVLDEAKNINKSLSALGNVISALADGNKSHIPYRDSKLTRILQESLGGNARTTIVICCSPASFNESETKSTLDFGKRAKTVKNVVCVNEELTAEEWKRRYEREKEKVARLKGKVEKLEAEINRWRSGETVRPEEQVNLQEIEAVTPVTSFIEEKPPAPAAERVQLAAAEQRADSQLRGALEAQLEQLRASHTTQLSALRDELAALQRQHQELKDTYQELTLARQQLQDDYDKLKREEADKSAKLKELMLVSRSPRRHLDKAEKEIANQQTALMDDNDIFGDYIITPKKQRLGFGYGRGLDIDKTSREEKSLSAIPKSPSRHTCNIHPLQLHLLISVTMILLTHRYPQIVVLV</sequence>
<evidence type="ECO:0000256" key="6">
    <source>
        <dbReference type="ARBA" id="ARBA00023054"/>
    </source>
</evidence>
<protein>
    <recommendedName>
        <fullName evidence="11">Kinesin-like protein</fullName>
    </recommendedName>
</protein>
<dbReference type="GO" id="GO:0003777">
    <property type="term" value="F:microtubule motor activity"/>
    <property type="evidence" value="ECO:0007669"/>
    <property type="project" value="InterPro"/>
</dbReference>
<dbReference type="InParanoid" id="A0A194RBQ8"/>
<evidence type="ECO:0000256" key="4">
    <source>
        <dbReference type="ARBA" id="ARBA00022741"/>
    </source>
</evidence>
<evidence type="ECO:0000259" key="13">
    <source>
        <dbReference type="PROSITE" id="PS50067"/>
    </source>
</evidence>
<evidence type="ECO:0000256" key="9">
    <source>
        <dbReference type="ARBA" id="ARBA00064588"/>
    </source>
</evidence>
<dbReference type="GO" id="GO:0005871">
    <property type="term" value="C:kinesin complex"/>
    <property type="evidence" value="ECO:0007669"/>
    <property type="project" value="UniProtKB-ARBA"/>
</dbReference>
<dbReference type="FunFam" id="3.40.850.10:FF:000067">
    <property type="entry name" value="Kinesin-like protein"/>
    <property type="match status" value="1"/>
</dbReference>